<dbReference type="PANTHER" id="PTHR43340">
    <property type="entry name" value="HYPOXANTHINE-GUANINE PHOSPHORIBOSYLTRANSFERASE"/>
    <property type="match status" value="1"/>
</dbReference>
<dbReference type="GO" id="GO:0000287">
    <property type="term" value="F:magnesium ion binding"/>
    <property type="evidence" value="ECO:0007669"/>
    <property type="project" value="TreeGrafter"/>
</dbReference>
<evidence type="ECO:0000256" key="8">
    <source>
        <dbReference type="ARBA" id="ARBA00022679"/>
    </source>
</evidence>
<dbReference type="OrthoDB" id="9802824at2"/>
<keyword evidence="12 15" id="KW-0460">Magnesium</keyword>
<evidence type="ECO:0000256" key="11">
    <source>
        <dbReference type="ARBA" id="ARBA00022741"/>
    </source>
</evidence>
<keyword evidence="6 15" id="KW-0963">Cytoplasm</keyword>
<protein>
    <recommendedName>
        <fullName evidence="5 15">Hypoxanthine phosphoribosyltransferase</fullName>
        <ecNumber evidence="5 15">2.4.2.8</ecNumber>
    </recommendedName>
</protein>
<evidence type="ECO:0000256" key="10">
    <source>
        <dbReference type="ARBA" id="ARBA00022726"/>
    </source>
</evidence>
<evidence type="ECO:0000256" key="15">
    <source>
        <dbReference type="RuleBase" id="RU364099"/>
    </source>
</evidence>
<dbReference type="GO" id="GO:0046100">
    <property type="term" value="P:hypoxanthine metabolic process"/>
    <property type="evidence" value="ECO:0007669"/>
    <property type="project" value="TreeGrafter"/>
</dbReference>
<evidence type="ECO:0000256" key="14">
    <source>
        <dbReference type="ARBA" id="ARBA00049402"/>
    </source>
</evidence>
<keyword evidence="8 15" id="KW-0808">Transferase</keyword>
<dbReference type="InterPro" id="IPR000836">
    <property type="entry name" value="PRTase_dom"/>
</dbReference>
<name>A0A1G6A7B6_9BACT</name>
<evidence type="ECO:0000256" key="7">
    <source>
        <dbReference type="ARBA" id="ARBA00022676"/>
    </source>
</evidence>
<dbReference type="GO" id="GO:0052657">
    <property type="term" value="F:guanine phosphoribosyltransferase activity"/>
    <property type="evidence" value="ECO:0007669"/>
    <property type="project" value="UniProtKB-ARBA"/>
</dbReference>
<keyword evidence="11 15" id="KW-0547">Nucleotide-binding</keyword>
<dbReference type="STRING" id="617002.SAMN05660653_00206"/>
<dbReference type="GO" id="GO:0004422">
    <property type="term" value="F:hypoxanthine phosphoribosyltransferase activity"/>
    <property type="evidence" value="ECO:0007669"/>
    <property type="project" value="InterPro"/>
</dbReference>
<reference evidence="17 18" key="1">
    <citation type="submission" date="2016-10" db="EMBL/GenBank/DDBJ databases">
        <authorList>
            <person name="de Groot N.N."/>
        </authorList>
    </citation>
    <scope>NUCLEOTIDE SEQUENCE [LARGE SCALE GENOMIC DNA]</scope>
    <source>
        <strain evidence="17 18">ASO4-2</strain>
    </source>
</reference>
<comment type="subcellular location">
    <subcellularLocation>
        <location evidence="2 15">Cytoplasm</location>
    </subcellularLocation>
</comment>
<dbReference type="FunFam" id="3.40.50.2020:FF:000006">
    <property type="entry name" value="Hypoxanthine phosphoribosyltransferase"/>
    <property type="match status" value="1"/>
</dbReference>
<dbReference type="GO" id="GO:0006166">
    <property type="term" value="P:purine ribonucleoside salvage"/>
    <property type="evidence" value="ECO:0007669"/>
    <property type="project" value="UniProtKB-KW"/>
</dbReference>
<comment type="catalytic activity">
    <reaction evidence="13">
        <text>GMP + diphosphate = guanine + 5-phospho-alpha-D-ribose 1-diphosphate</text>
        <dbReference type="Rhea" id="RHEA:25424"/>
        <dbReference type="ChEBI" id="CHEBI:16235"/>
        <dbReference type="ChEBI" id="CHEBI:33019"/>
        <dbReference type="ChEBI" id="CHEBI:58017"/>
        <dbReference type="ChEBI" id="CHEBI:58115"/>
        <dbReference type="EC" id="2.4.2.8"/>
    </reaction>
    <physiologicalReaction direction="right-to-left" evidence="13">
        <dbReference type="Rhea" id="RHEA:25426"/>
    </physiologicalReaction>
</comment>
<dbReference type="UniPathway" id="UPA00591">
    <property type="reaction ID" value="UER00648"/>
</dbReference>
<dbReference type="GO" id="GO:0032264">
    <property type="term" value="P:IMP salvage"/>
    <property type="evidence" value="ECO:0007669"/>
    <property type="project" value="UniProtKB-UniPathway"/>
</dbReference>
<keyword evidence="18" id="KW-1185">Reference proteome</keyword>
<dbReference type="InterPro" id="IPR005904">
    <property type="entry name" value="Hxn_phspho_trans"/>
</dbReference>
<dbReference type="Gene3D" id="3.40.50.2020">
    <property type="match status" value="1"/>
</dbReference>
<dbReference type="PANTHER" id="PTHR43340:SF1">
    <property type="entry name" value="HYPOXANTHINE PHOSPHORIBOSYLTRANSFERASE"/>
    <property type="match status" value="1"/>
</dbReference>
<evidence type="ECO:0000256" key="9">
    <source>
        <dbReference type="ARBA" id="ARBA00022723"/>
    </source>
</evidence>
<evidence type="ECO:0000313" key="17">
    <source>
        <dbReference type="EMBL" id="SDB04351.1"/>
    </source>
</evidence>
<feature type="domain" description="Phosphoribosyltransferase" evidence="16">
    <location>
        <begin position="11"/>
        <end position="157"/>
    </location>
</feature>
<evidence type="ECO:0000256" key="4">
    <source>
        <dbReference type="ARBA" id="ARBA00008391"/>
    </source>
</evidence>
<keyword evidence="7 15" id="KW-0328">Glycosyltransferase</keyword>
<dbReference type="EC" id="2.4.2.8" evidence="5 15"/>
<dbReference type="Pfam" id="PF00156">
    <property type="entry name" value="Pribosyltran"/>
    <property type="match status" value="1"/>
</dbReference>
<gene>
    <name evidence="17" type="ORF">SAMN05660653_00206</name>
</gene>
<keyword evidence="9 15" id="KW-0479">Metal-binding</keyword>
<comment type="cofactor">
    <cofactor evidence="1 15">
        <name>Mg(2+)</name>
        <dbReference type="ChEBI" id="CHEBI:18420"/>
    </cofactor>
</comment>
<dbReference type="GO" id="GO:0005829">
    <property type="term" value="C:cytosol"/>
    <property type="evidence" value="ECO:0007669"/>
    <property type="project" value="TreeGrafter"/>
</dbReference>
<dbReference type="GO" id="GO:0006178">
    <property type="term" value="P:guanine salvage"/>
    <property type="evidence" value="ECO:0007669"/>
    <property type="project" value="TreeGrafter"/>
</dbReference>
<dbReference type="CDD" id="cd06223">
    <property type="entry name" value="PRTases_typeI"/>
    <property type="match status" value="1"/>
</dbReference>
<organism evidence="17 18">
    <name type="scientific">Desulfonatronum thiosulfatophilum</name>
    <dbReference type="NCBI Taxonomy" id="617002"/>
    <lineage>
        <taxon>Bacteria</taxon>
        <taxon>Pseudomonadati</taxon>
        <taxon>Thermodesulfobacteriota</taxon>
        <taxon>Desulfovibrionia</taxon>
        <taxon>Desulfovibrionales</taxon>
        <taxon>Desulfonatronaceae</taxon>
        <taxon>Desulfonatronum</taxon>
    </lineage>
</organism>
<dbReference type="Proteomes" id="UP000198771">
    <property type="component" value="Unassembled WGS sequence"/>
</dbReference>
<comment type="pathway">
    <text evidence="3 15">Purine metabolism; IMP biosynthesis via salvage pathway; IMP from hypoxanthine: step 1/1.</text>
</comment>
<dbReference type="EMBL" id="FMXO01000001">
    <property type="protein sequence ID" value="SDB04351.1"/>
    <property type="molecule type" value="Genomic_DNA"/>
</dbReference>
<evidence type="ECO:0000256" key="13">
    <source>
        <dbReference type="ARBA" id="ARBA00048811"/>
    </source>
</evidence>
<evidence type="ECO:0000313" key="18">
    <source>
        <dbReference type="Proteomes" id="UP000198771"/>
    </source>
</evidence>
<evidence type="ECO:0000256" key="5">
    <source>
        <dbReference type="ARBA" id="ARBA00011895"/>
    </source>
</evidence>
<comment type="catalytic activity">
    <reaction evidence="14">
        <text>IMP + diphosphate = hypoxanthine + 5-phospho-alpha-D-ribose 1-diphosphate</text>
        <dbReference type="Rhea" id="RHEA:17973"/>
        <dbReference type="ChEBI" id="CHEBI:17368"/>
        <dbReference type="ChEBI" id="CHEBI:33019"/>
        <dbReference type="ChEBI" id="CHEBI:58017"/>
        <dbReference type="ChEBI" id="CHEBI:58053"/>
        <dbReference type="EC" id="2.4.2.8"/>
    </reaction>
    <physiologicalReaction direction="right-to-left" evidence="14">
        <dbReference type="Rhea" id="RHEA:17975"/>
    </physiologicalReaction>
</comment>
<evidence type="ECO:0000256" key="12">
    <source>
        <dbReference type="ARBA" id="ARBA00022842"/>
    </source>
</evidence>
<keyword evidence="10 15" id="KW-0660">Purine salvage</keyword>
<dbReference type="RefSeq" id="WP_092116320.1">
    <property type="nucleotide sequence ID" value="NZ_FMXO01000001.1"/>
</dbReference>
<evidence type="ECO:0000256" key="2">
    <source>
        <dbReference type="ARBA" id="ARBA00004496"/>
    </source>
</evidence>
<sequence length="186" mass="20688">MTPSKHMIISSEAIAARVKELGAAISEQYGNEPLVMVCVLKGAFIFFADLVRALSIEPEVDFVRLASYGGQTSRKGRILFTKDMELPVHDKHVLVVDDIVDTGHSARYLLNVLRMRGAKSLRVCALVDKHQRREVDVTVDFPGFTLFDGFVVGYGLDHAERYRHLPAVYTLNEAKPASAATREEAQ</sequence>
<dbReference type="AlphaFoldDB" id="A0A1G6A7B6"/>
<dbReference type="InterPro" id="IPR050408">
    <property type="entry name" value="HGPRT"/>
</dbReference>
<evidence type="ECO:0000256" key="6">
    <source>
        <dbReference type="ARBA" id="ARBA00022490"/>
    </source>
</evidence>
<evidence type="ECO:0000256" key="3">
    <source>
        <dbReference type="ARBA" id="ARBA00004669"/>
    </source>
</evidence>
<accession>A0A1G6A7B6</accession>
<evidence type="ECO:0000259" key="16">
    <source>
        <dbReference type="Pfam" id="PF00156"/>
    </source>
</evidence>
<evidence type="ECO:0000256" key="1">
    <source>
        <dbReference type="ARBA" id="ARBA00001946"/>
    </source>
</evidence>
<proteinExistence type="inferred from homology"/>
<dbReference type="InterPro" id="IPR029057">
    <property type="entry name" value="PRTase-like"/>
</dbReference>
<dbReference type="GO" id="GO:0000166">
    <property type="term" value="F:nucleotide binding"/>
    <property type="evidence" value="ECO:0007669"/>
    <property type="project" value="UniProtKB-KW"/>
</dbReference>
<comment type="similarity">
    <text evidence="4 15">Belongs to the purine/pyrimidine phosphoribosyltransferase family.</text>
</comment>
<dbReference type="GO" id="GO:0032263">
    <property type="term" value="P:GMP salvage"/>
    <property type="evidence" value="ECO:0007669"/>
    <property type="project" value="TreeGrafter"/>
</dbReference>
<dbReference type="SUPFAM" id="SSF53271">
    <property type="entry name" value="PRTase-like"/>
    <property type="match status" value="1"/>
</dbReference>
<dbReference type="NCBIfam" id="TIGR01203">
    <property type="entry name" value="HGPRTase"/>
    <property type="match status" value="1"/>
</dbReference>